<feature type="transmembrane region" description="Helical" evidence="1">
    <location>
        <begin position="284"/>
        <end position="302"/>
    </location>
</feature>
<feature type="transmembrane region" description="Helical" evidence="1">
    <location>
        <begin position="49"/>
        <end position="74"/>
    </location>
</feature>
<evidence type="ECO:0000256" key="1">
    <source>
        <dbReference type="SAM" id="Phobius"/>
    </source>
</evidence>
<dbReference type="OrthoDB" id="15218at2"/>
<evidence type="ECO:0000259" key="2">
    <source>
        <dbReference type="Pfam" id="PF05569"/>
    </source>
</evidence>
<keyword evidence="1" id="KW-0472">Membrane</keyword>
<dbReference type="PANTHER" id="PTHR34978">
    <property type="entry name" value="POSSIBLE SENSOR-TRANSDUCER PROTEIN BLAR"/>
    <property type="match status" value="1"/>
</dbReference>
<keyword evidence="1" id="KW-1133">Transmembrane helix</keyword>
<keyword evidence="1" id="KW-0812">Transmembrane</keyword>
<accession>A0A2U3KFU0</accession>
<dbReference type="Proteomes" id="UP000238701">
    <property type="component" value="Unassembled WGS sequence"/>
</dbReference>
<evidence type="ECO:0000313" key="4">
    <source>
        <dbReference type="Proteomes" id="UP000238701"/>
    </source>
</evidence>
<proteinExistence type="predicted"/>
<dbReference type="PANTHER" id="PTHR34978:SF3">
    <property type="entry name" value="SLR0241 PROTEIN"/>
    <property type="match status" value="1"/>
</dbReference>
<feature type="domain" description="Peptidase M56" evidence="2">
    <location>
        <begin position="147"/>
        <end position="266"/>
    </location>
</feature>
<dbReference type="Pfam" id="PF05569">
    <property type="entry name" value="Peptidase_M56"/>
    <property type="match status" value="1"/>
</dbReference>
<dbReference type="Gene3D" id="3.30.2010.10">
    <property type="entry name" value="Metalloproteases ('zincins'), catalytic domain"/>
    <property type="match status" value="1"/>
</dbReference>
<organism evidence="3 4">
    <name type="scientific">Candidatus Sulfotelmatobacter kueseliae</name>
    <dbReference type="NCBI Taxonomy" id="2042962"/>
    <lineage>
        <taxon>Bacteria</taxon>
        <taxon>Pseudomonadati</taxon>
        <taxon>Acidobacteriota</taxon>
        <taxon>Terriglobia</taxon>
        <taxon>Terriglobales</taxon>
        <taxon>Candidatus Korobacteraceae</taxon>
        <taxon>Candidatus Sulfotelmatobacter</taxon>
    </lineage>
</organism>
<dbReference type="InterPro" id="IPR052173">
    <property type="entry name" value="Beta-lactam_resp_regulator"/>
</dbReference>
<protein>
    <submittedName>
        <fullName evidence="3">Putative Peptidase M56, BlaR1</fullName>
    </submittedName>
</protein>
<dbReference type="InterPro" id="IPR008756">
    <property type="entry name" value="Peptidase_M56"/>
</dbReference>
<reference evidence="4" key="1">
    <citation type="submission" date="2018-02" db="EMBL/GenBank/DDBJ databases">
        <authorList>
            <person name="Hausmann B."/>
        </authorList>
    </citation>
    <scope>NUCLEOTIDE SEQUENCE [LARGE SCALE GENOMIC DNA]</scope>
    <source>
        <strain evidence="4">Peat soil MAG SbA1</strain>
    </source>
</reference>
<evidence type="ECO:0000313" key="3">
    <source>
        <dbReference type="EMBL" id="SPF38417.1"/>
    </source>
</evidence>
<gene>
    <name evidence="3" type="ORF">SBA1_20118</name>
</gene>
<name>A0A2U3KFU0_9BACT</name>
<feature type="transmembrane region" description="Helical" evidence="1">
    <location>
        <begin position="6"/>
        <end position="29"/>
    </location>
</feature>
<dbReference type="EMBL" id="OMOD01000111">
    <property type="protein sequence ID" value="SPF38417.1"/>
    <property type="molecule type" value="Genomic_DNA"/>
</dbReference>
<sequence>MFAARGVAVSFSVFVIVYTMLSLAVCLVWRCVWRCSQHRPARWIAHLLFALRMSPLVAAAAVTAAVTVPSFLLLEPRGIDEPVGTIPLVLSACGVSLGIFGVLNVGMAVRRASRAISLWTRAAQPVQASADFPVLRIPRTAPAMVAAGIVRPLILLSEAAESALTAGELEAALHHEVAHVRQHDNLKKLLLRLLAFPGMGGLEAAWVEASEMAADDSAVSTPSEALDLAAALIKLSRLAPACSTADLTAALVHSHGAASAMNARIERLIAWSQRRNQRPRQYSPWYGLAAAAATVAIFSVTYNQLLVHVHIATEWLVR</sequence>
<feature type="transmembrane region" description="Helical" evidence="1">
    <location>
        <begin position="86"/>
        <end position="109"/>
    </location>
</feature>
<dbReference type="AlphaFoldDB" id="A0A2U3KFU0"/>